<dbReference type="EnsemblMetazoa" id="PPA23307.1">
    <property type="protein sequence ID" value="PPA23307.1"/>
    <property type="gene ID" value="WBGene00112861"/>
</dbReference>
<dbReference type="GO" id="GO:0000381">
    <property type="term" value="P:regulation of alternative mRNA splicing, via spliceosome"/>
    <property type="evidence" value="ECO:0000318"/>
    <property type="project" value="GO_Central"/>
</dbReference>
<keyword evidence="2" id="KW-0694">RNA-binding</keyword>
<evidence type="ECO:0000256" key="2">
    <source>
        <dbReference type="ARBA" id="ARBA00022884"/>
    </source>
</evidence>
<protein>
    <submittedName>
        <fullName evidence="4">Etr-1</fullName>
    </submittedName>
</protein>
<dbReference type="GO" id="GO:0006376">
    <property type="term" value="P:mRNA splice site recognition"/>
    <property type="evidence" value="ECO:0000318"/>
    <property type="project" value="GO_Central"/>
</dbReference>
<dbReference type="GO" id="GO:0005634">
    <property type="term" value="C:nucleus"/>
    <property type="evidence" value="ECO:0000318"/>
    <property type="project" value="GO_Central"/>
</dbReference>
<dbReference type="Gene3D" id="3.30.70.330">
    <property type="match status" value="3"/>
</dbReference>
<feature type="compositionally biased region" description="Low complexity" evidence="3">
    <location>
        <begin position="28"/>
        <end position="43"/>
    </location>
</feature>
<dbReference type="PROSITE" id="PS50102">
    <property type="entry name" value="RRM"/>
    <property type="match status" value="3"/>
</dbReference>
<gene>
    <name evidence="4" type="primary">WBGene00112861</name>
</gene>
<dbReference type="InterPro" id="IPR035979">
    <property type="entry name" value="RBD_domain_sf"/>
</dbReference>
<sequence>MALLLNQLAMGLPQSTRLRSMEEAANKSSSSSSSSSTSPSSSSNTVPAVAGVSGAKMDGTPSQPDPDTIKMFVGQVPHSYNEIQCREIFEVYGPVYQLNILRDKQTQKSKGCCFVTFYHRKDAMSAQSDLHNIKTLPGMHHPIQMKPADSENRNERKLFIGMISKKLNEEDVKTMFIPFGHIEDCSVLRDSDGRSKGCAFVTFAARSNAQVAIKAMHHSQTMEGCSTQMVVKFADTQKDKETKDSKGPTKRDASSPPAAATAAANQLLQQGNILGLLLQNPQVLAGAGAGQQNVLSLLGNVLTGLGRLTEVQGGGSGAAPPSAAPAAAAAPPPPTAQSAAAASQNGECAANALNPALLAQQQMMQQQKLIEYSMLLQQQQAAAVAAAAGENKYTTNGDLQAQLAAHHHQNAAAAALLQQQMLQHSCQSTSPTPGMNAIYQGSSPKDAASLFTAAQQQQLMGLQAASVYDPYAASQLQALGMASMVPQVSLAQTAIGATTVTPIVGNGQSKGPDGCNLFIYHLPQDFSDADLYNTFAPFGNVLSAKVFIDKQTNLSKCFGFVSYDNSQSAANAISGMNGFQIGTKRLKVQLKNARSAAHPYKVNSSVVVPSLFPLPIFV</sequence>
<dbReference type="SMART" id="SM00360">
    <property type="entry name" value="RRM"/>
    <property type="match status" value="3"/>
</dbReference>
<name>A0A2A6B5X4_PRIPA</name>
<feature type="compositionally biased region" description="Basic and acidic residues" evidence="3">
    <location>
        <begin position="237"/>
        <end position="253"/>
    </location>
</feature>
<dbReference type="FunFam" id="3.30.70.330:FF:000013">
    <property type="entry name" value="CUGBP Elav-like family member 1 isoform 2"/>
    <property type="match status" value="1"/>
</dbReference>
<reference evidence="4" key="2">
    <citation type="submission" date="2022-06" db="UniProtKB">
        <authorList>
            <consortium name="EnsemblMetazoa"/>
        </authorList>
    </citation>
    <scope>IDENTIFICATION</scope>
    <source>
        <strain evidence="4">PS312</strain>
    </source>
</reference>
<dbReference type="FunFam" id="3.30.70.330:FF:000322">
    <property type="entry name" value="CUGBP Elav-like family member 2"/>
    <property type="match status" value="1"/>
</dbReference>
<reference evidence="5" key="1">
    <citation type="journal article" date="2008" name="Nat. Genet.">
        <title>The Pristionchus pacificus genome provides a unique perspective on nematode lifestyle and parasitism.</title>
        <authorList>
            <person name="Dieterich C."/>
            <person name="Clifton S.W."/>
            <person name="Schuster L.N."/>
            <person name="Chinwalla A."/>
            <person name="Delehaunty K."/>
            <person name="Dinkelacker I."/>
            <person name="Fulton L."/>
            <person name="Fulton R."/>
            <person name="Godfrey J."/>
            <person name="Minx P."/>
            <person name="Mitreva M."/>
            <person name="Roeseler W."/>
            <person name="Tian H."/>
            <person name="Witte H."/>
            <person name="Yang S.P."/>
            <person name="Wilson R.K."/>
            <person name="Sommer R.J."/>
        </authorList>
    </citation>
    <scope>NUCLEOTIDE SEQUENCE [LARGE SCALE GENOMIC DNA]</scope>
    <source>
        <strain evidence="5">PS312</strain>
    </source>
</reference>
<evidence type="ECO:0000313" key="5">
    <source>
        <dbReference type="Proteomes" id="UP000005239"/>
    </source>
</evidence>
<feature type="region of interest" description="Disordered" evidence="3">
    <location>
        <begin position="15"/>
        <end position="66"/>
    </location>
</feature>
<feature type="compositionally biased region" description="Low complexity" evidence="3">
    <location>
        <begin position="318"/>
        <end position="329"/>
    </location>
</feature>
<dbReference type="Pfam" id="PF00076">
    <property type="entry name" value="RRM_1"/>
    <property type="match status" value="3"/>
</dbReference>
<dbReference type="CDD" id="cd12362">
    <property type="entry name" value="RRM3_CELF1-6"/>
    <property type="match status" value="1"/>
</dbReference>
<evidence type="ECO:0000256" key="1">
    <source>
        <dbReference type="ARBA" id="ARBA00022737"/>
    </source>
</evidence>
<dbReference type="InterPro" id="IPR000504">
    <property type="entry name" value="RRM_dom"/>
</dbReference>
<keyword evidence="1" id="KW-0677">Repeat</keyword>
<proteinExistence type="predicted"/>
<dbReference type="SUPFAM" id="SSF54928">
    <property type="entry name" value="RNA-binding domain, RBD"/>
    <property type="match status" value="2"/>
</dbReference>
<dbReference type="OrthoDB" id="410044at2759"/>
<dbReference type="GO" id="GO:0003730">
    <property type="term" value="F:mRNA 3'-UTR binding"/>
    <property type="evidence" value="ECO:0000318"/>
    <property type="project" value="GO_Central"/>
</dbReference>
<accession>A0A2A6B5X4</accession>
<dbReference type="AlphaFoldDB" id="A0A2A6B5X4"/>
<evidence type="ECO:0000256" key="3">
    <source>
        <dbReference type="SAM" id="MobiDB-lite"/>
    </source>
</evidence>
<organism evidence="4 5">
    <name type="scientific">Pristionchus pacificus</name>
    <name type="common">Parasitic nematode worm</name>
    <dbReference type="NCBI Taxonomy" id="54126"/>
    <lineage>
        <taxon>Eukaryota</taxon>
        <taxon>Metazoa</taxon>
        <taxon>Ecdysozoa</taxon>
        <taxon>Nematoda</taxon>
        <taxon>Chromadorea</taxon>
        <taxon>Rhabditida</taxon>
        <taxon>Rhabditina</taxon>
        <taxon>Diplogasteromorpha</taxon>
        <taxon>Diplogasteroidea</taxon>
        <taxon>Neodiplogasteridae</taxon>
        <taxon>Pristionchus</taxon>
    </lineage>
</organism>
<dbReference type="FunFam" id="3.30.70.330:FF:000569">
    <property type="entry name" value="ELAV-Type RNA binding-protein family"/>
    <property type="match status" value="1"/>
</dbReference>
<dbReference type="GO" id="GO:1990904">
    <property type="term" value="C:ribonucleoprotein complex"/>
    <property type="evidence" value="ECO:0000318"/>
    <property type="project" value="GO_Central"/>
</dbReference>
<evidence type="ECO:0000313" key="4">
    <source>
        <dbReference type="EnsemblMetazoa" id="PPA23307.1"/>
    </source>
</evidence>
<dbReference type="Proteomes" id="UP000005239">
    <property type="component" value="Unassembled WGS sequence"/>
</dbReference>
<dbReference type="PANTHER" id="PTHR24012">
    <property type="entry name" value="RNA BINDING PROTEIN"/>
    <property type="match status" value="1"/>
</dbReference>
<feature type="region of interest" description="Disordered" evidence="3">
    <location>
        <begin position="237"/>
        <end position="259"/>
    </location>
</feature>
<dbReference type="InterPro" id="IPR012677">
    <property type="entry name" value="Nucleotide-bd_a/b_plait_sf"/>
</dbReference>
<feature type="region of interest" description="Disordered" evidence="3">
    <location>
        <begin position="312"/>
        <end position="343"/>
    </location>
</feature>
<dbReference type="GO" id="GO:0005737">
    <property type="term" value="C:cytoplasm"/>
    <property type="evidence" value="ECO:0000318"/>
    <property type="project" value="GO_Central"/>
</dbReference>
<keyword evidence="5" id="KW-1185">Reference proteome</keyword>
<accession>A0A8R1YH47</accession>